<evidence type="ECO:0000313" key="1">
    <source>
        <dbReference type="EMBL" id="KAH1082135.1"/>
    </source>
</evidence>
<keyword evidence="2" id="KW-1185">Reference proteome</keyword>
<sequence length="87" mass="9916">MDNVVSKLHKQFYCLPRNMIVKLYKVRCERLRMLMHKGMPTNIQVIIEGKVGVVMQESEDQSALELFVTSVPNGCVAVSVDLLGWHL</sequence>
<name>A0A9D4A2E2_9ROSI</name>
<proteinExistence type="predicted"/>
<gene>
    <name evidence="1" type="ORF">J1N35_021896</name>
</gene>
<reference evidence="1 2" key="1">
    <citation type="journal article" date="2021" name="Plant Biotechnol. J.">
        <title>Multi-omics assisted identification of the key and species-specific regulatory components of drought-tolerant mechanisms in Gossypium stocksii.</title>
        <authorList>
            <person name="Yu D."/>
            <person name="Ke L."/>
            <person name="Zhang D."/>
            <person name="Wu Y."/>
            <person name="Sun Y."/>
            <person name="Mei J."/>
            <person name="Sun J."/>
            <person name="Sun Y."/>
        </authorList>
    </citation>
    <scope>NUCLEOTIDE SEQUENCE [LARGE SCALE GENOMIC DNA]</scope>
    <source>
        <strain evidence="2">cv. E1</strain>
        <tissue evidence="1">Leaf</tissue>
    </source>
</reference>
<dbReference type="Proteomes" id="UP000828251">
    <property type="component" value="Unassembled WGS sequence"/>
</dbReference>
<evidence type="ECO:0000313" key="2">
    <source>
        <dbReference type="Proteomes" id="UP000828251"/>
    </source>
</evidence>
<dbReference type="AlphaFoldDB" id="A0A9D4A2E2"/>
<organism evidence="1 2">
    <name type="scientific">Gossypium stocksii</name>
    <dbReference type="NCBI Taxonomy" id="47602"/>
    <lineage>
        <taxon>Eukaryota</taxon>
        <taxon>Viridiplantae</taxon>
        <taxon>Streptophyta</taxon>
        <taxon>Embryophyta</taxon>
        <taxon>Tracheophyta</taxon>
        <taxon>Spermatophyta</taxon>
        <taxon>Magnoliopsida</taxon>
        <taxon>eudicotyledons</taxon>
        <taxon>Gunneridae</taxon>
        <taxon>Pentapetalae</taxon>
        <taxon>rosids</taxon>
        <taxon>malvids</taxon>
        <taxon>Malvales</taxon>
        <taxon>Malvaceae</taxon>
        <taxon>Malvoideae</taxon>
        <taxon>Gossypium</taxon>
    </lineage>
</organism>
<accession>A0A9D4A2E2</accession>
<dbReference type="OrthoDB" id="1711934at2759"/>
<comment type="caution">
    <text evidence="1">The sequence shown here is derived from an EMBL/GenBank/DDBJ whole genome shotgun (WGS) entry which is preliminary data.</text>
</comment>
<protein>
    <submittedName>
        <fullName evidence="1">Uncharacterized protein</fullName>
    </submittedName>
</protein>
<dbReference type="EMBL" id="JAIQCV010000007">
    <property type="protein sequence ID" value="KAH1082135.1"/>
    <property type="molecule type" value="Genomic_DNA"/>
</dbReference>